<dbReference type="PANTHER" id="PTHR34512:SF30">
    <property type="entry name" value="OUTER MEMBRANE PROTEIN ASSEMBLY FACTOR BAMB"/>
    <property type="match status" value="1"/>
</dbReference>
<proteinExistence type="predicted"/>
<keyword evidence="1" id="KW-0812">Transmembrane</keyword>
<evidence type="ECO:0000313" key="3">
    <source>
        <dbReference type="EMBL" id="TWU15862.1"/>
    </source>
</evidence>
<keyword evidence="1" id="KW-1133">Transmembrane helix</keyword>
<keyword evidence="4" id="KW-1185">Reference proteome</keyword>
<dbReference type="Proteomes" id="UP000319908">
    <property type="component" value="Unassembled WGS sequence"/>
</dbReference>
<dbReference type="Gene3D" id="2.130.10.10">
    <property type="entry name" value="YVTN repeat-like/Quinoprotein amine dehydrogenase"/>
    <property type="match status" value="1"/>
</dbReference>
<sequence length="423" mass="45529">MNQHPFRCQKPVSFVHAMIVVALTMGAARFTTAGDWPQILGPHRDGQAVGESIEAWKTPPAIRWRVTCGAGYSGVAVAKDHVFLWHRERDSELLDCLSSADGRRVWRAEFPAVYRGGVDADRGPRSVPLVTDERVFVYGAAGDLHAVSTTQGKPLWSRQLRSDYDADDGYFGAGGSPLLVGQSLIVPVGGERNAGLVAVDVRDGKTLWTAVNQEAAYASPITMEINGETRVVAVLRLKIVLLDPASGEVLSELEFGKRGPTVNAATPLVRQDELFVTAAYGVGCRMLDMSANPPSDLWNSRDVISSQYATPVRIGESLFAITGREDYGTGELLCARWADGTVNWNQPGFGTAHLIGAGERVLAQSVGGRLVLFAAESNEFLSLAEAELPAGIYRSLPAFAGGTLFCRRTISATEGELLAIELK</sequence>
<dbReference type="InterPro" id="IPR002372">
    <property type="entry name" value="PQQ_rpt_dom"/>
</dbReference>
<feature type="domain" description="Pyrrolo-quinoline quinone repeat" evidence="2">
    <location>
        <begin position="94"/>
        <end position="346"/>
    </location>
</feature>
<dbReference type="PANTHER" id="PTHR34512">
    <property type="entry name" value="CELL SURFACE PROTEIN"/>
    <property type="match status" value="1"/>
</dbReference>
<dbReference type="InterPro" id="IPR015943">
    <property type="entry name" value="WD40/YVTN_repeat-like_dom_sf"/>
</dbReference>
<dbReference type="EMBL" id="SJPU01000002">
    <property type="protein sequence ID" value="TWU15862.1"/>
    <property type="molecule type" value="Genomic_DNA"/>
</dbReference>
<keyword evidence="1" id="KW-0472">Membrane</keyword>
<dbReference type="OrthoDB" id="9815737at2"/>
<dbReference type="Pfam" id="PF13360">
    <property type="entry name" value="PQQ_2"/>
    <property type="match status" value="1"/>
</dbReference>
<organism evidence="3 4">
    <name type="scientific">Allorhodopirellula heiligendammensis</name>
    <dbReference type="NCBI Taxonomy" id="2714739"/>
    <lineage>
        <taxon>Bacteria</taxon>
        <taxon>Pseudomonadati</taxon>
        <taxon>Planctomycetota</taxon>
        <taxon>Planctomycetia</taxon>
        <taxon>Pirellulales</taxon>
        <taxon>Pirellulaceae</taxon>
        <taxon>Allorhodopirellula</taxon>
    </lineage>
</organism>
<dbReference type="RefSeq" id="WP_146407634.1">
    <property type="nucleotide sequence ID" value="NZ_SJPU01000002.1"/>
</dbReference>
<gene>
    <name evidence="3" type="ORF">Poly21_30640</name>
</gene>
<evidence type="ECO:0000256" key="1">
    <source>
        <dbReference type="SAM" id="Phobius"/>
    </source>
</evidence>
<dbReference type="AlphaFoldDB" id="A0A5C6BVG9"/>
<dbReference type="InterPro" id="IPR011047">
    <property type="entry name" value="Quinoprotein_ADH-like_sf"/>
</dbReference>
<accession>A0A5C6BVG9</accession>
<feature type="transmembrane region" description="Helical" evidence="1">
    <location>
        <begin position="12"/>
        <end position="30"/>
    </location>
</feature>
<protein>
    <submittedName>
        <fullName evidence="3">Outer membrane biogenesis protein BamB</fullName>
    </submittedName>
</protein>
<evidence type="ECO:0000313" key="4">
    <source>
        <dbReference type="Proteomes" id="UP000319908"/>
    </source>
</evidence>
<comment type="caution">
    <text evidence="3">The sequence shown here is derived from an EMBL/GenBank/DDBJ whole genome shotgun (WGS) entry which is preliminary data.</text>
</comment>
<name>A0A5C6BVG9_9BACT</name>
<dbReference type="SUPFAM" id="SSF50998">
    <property type="entry name" value="Quinoprotein alcohol dehydrogenase-like"/>
    <property type="match status" value="1"/>
</dbReference>
<reference evidence="3 4" key="1">
    <citation type="journal article" date="2020" name="Antonie Van Leeuwenhoek">
        <title>Rhodopirellula heiligendammensis sp. nov., Rhodopirellula pilleata sp. nov., and Rhodopirellula solitaria sp. nov. isolated from natural or artificial marine surfaces in Northern Germany and California, USA, and emended description of the genus Rhodopirellula.</title>
        <authorList>
            <person name="Kallscheuer N."/>
            <person name="Wiegand S."/>
            <person name="Jogler M."/>
            <person name="Boedeker C."/>
            <person name="Peeters S.H."/>
            <person name="Rast P."/>
            <person name="Heuer A."/>
            <person name="Jetten M.S.M."/>
            <person name="Rohde M."/>
            <person name="Jogler C."/>
        </authorList>
    </citation>
    <scope>NUCLEOTIDE SEQUENCE [LARGE SCALE GENOMIC DNA]</scope>
    <source>
        <strain evidence="3 4">Poly21</strain>
    </source>
</reference>
<evidence type="ECO:0000259" key="2">
    <source>
        <dbReference type="Pfam" id="PF13360"/>
    </source>
</evidence>